<dbReference type="GO" id="GO:0008610">
    <property type="term" value="P:lipid biosynthetic process"/>
    <property type="evidence" value="ECO:0007669"/>
    <property type="project" value="InterPro"/>
</dbReference>
<protein>
    <submittedName>
        <fullName evidence="6">Class I SAM-dependent methyltransferase</fullName>
    </submittedName>
</protein>
<dbReference type="PIRSF" id="PIRSF003085">
    <property type="entry name" value="CMAS"/>
    <property type="match status" value="1"/>
</dbReference>
<name>A0A6G4WNX6_9ACTN</name>
<evidence type="ECO:0000256" key="1">
    <source>
        <dbReference type="ARBA" id="ARBA00010815"/>
    </source>
</evidence>
<dbReference type="Gene3D" id="3.40.50.150">
    <property type="entry name" value="Vaccinia Virus protein VP39"/>
    <property type="match status" value="1"/>
</dbReference>
<accession>A0A6G4WNX6</accession>
<dbReference type="PANTHER" id="PTHR43667">
    <property type="entry name" value="CYCLOPROPANE-FATTY-ACYL-PHOSPHOLIPID SYNTHASE"/>
    <property type="match status" value="1"/>
</dbReference>
<dbReference type="AlphaFoldDB" id="A0A6G4WNX6"/>
<keyword evidence="3 6" id="KW-0808">Transferase</keyword>
<organism evidence="6 7">
    <name type="scientific">Streptomyces boncukensis</name>
    <dbReference type="NCBI Taxonomy" id="2711219"/>
    <lineage>
        <taxon>Bacteria</taxon>
        <taxon>Bacillati</taxon>
        <taxon>Actinomycetota</taxon>
        <taxon>Actinomycetes</taxon>
        <taxon>Kitasatosporales</taxon>
        <taxon>Streptomycetaceae</taxon>
        <taxon>Streptomyces</taxon>
    </lineage>
</organism>
<dbReference type="PANTHER" id="PTHR43667:SF1">
    <property type="entry name" value="CYCLOPROPANE-FATTY-ACYL-PHOSPHOLIPID SYNTHASE"/>
    <property type="match status" value="1"/>
</dbReference>
<dbReference type="GO" id="GO:0032259">
    <property type="term" value="P:methylation"/>
    <property type="evidence" value="ECO:0007669"/>
    <property type="project" value="UniProtKB-KW"/>
</dbReference>
<keyword evidence="2 6" id="KW-0489">Methyltransferase</keyword>
<keyword evidence="4" id="KW-0949">S-adenosyl-L-methionine</keyword>
<dbReference type="RefSeq" id="WP_165296628.1">
    <property type="nucleotide sequence ID" value="NZ_JAAKZZ010000004.1"/>
</dbReference>
<dbReference type="Proteomes" id="UP000477722">
    <property type="component" value="Unassembled WGS sequence"/>
</dbReference>
<comment type="caution">
    <text evidence="6">The sequence shown here is derived from an EMBL/GenBank/DDBJ whole genome shotgun (WGS) entry which is preliminary data.</text>
</comment>
<keyword evidence="5" id="KW-0443">Lipid metabolism</keyword>
<evidence type="ECO:0000313" key="6">
    <source>
        <dbReference type="EMBL" id="NGO66966.1"/>
    </source>
</evidence>
<evidence type="ECO:0000256" key="5">
    <source>
        <dbReference type="ARBA" id="ARBA00023098"/>
    </source>
</evidence>
<evidence type="ECO:0000256" key="4">
    <source>
        <dbReference type="ARBA" id="ARBA00022691"/>
    </source>
</evidence>
<reference evidence="6 7" key="1">
    <citation type="submission" date="2020-02" db="EMBL/GenBank/DDBJ databases">
        <title>Whole-genome analyses of novel actinobacteria.</title>
        <authorList>
            <person name="Sahin N."/>
            <person name="Tatar D."/>
        </authorList>
    </citation>
    <scope>NUCLEOTIDE SEQUENCE [LARGE SCALE GENOMIC DNA]</scope>
    <source>
        <strain evidence="6 7">SB3404</strain>
    </source>
</reference>
<dbReference type="CDD" id="cd02440">
    <property type="entry name" value="AdoMet_MTases"/>
    <property type="match status" value="1"/>
</dbReference>
<sequence>MTGGTPAYAGASQDAIQGHYDIGNDFYGLWLDETRSYSCALWDRDTPTLRAAQERKLDYLVEQARAAGARRVLDIGCGWGGLMRRMVETHGVRHATGLTLSDAQAEEVRRWADARYDVRVENWTEHTCAEPYDAIISIGAFEHFADFGLGRAGRIAAYRAFFERCRAWLPPGGRLALQTNVKGNNVRLDRKAVRDLLFIVDRIFPESELPWTSEIIESSERLFDVLHLRNDPEHYARTCGLWLQGLRARREEALALVGPQVVADYERYLEAAVAGFTQRHLGLVRIVLERV</sequence>
<proteinExistence type="inferred from homology"/>
<keyword evidence="7" id="KW-1185">Reference proteome</keyword>
<dbReference type="EMBL" id="JAAKZZ010000004">
    <property type="protein sequence ID" value="NGO66966.1"/>
    <property type="molecule type" value="Genomic_DNA"/>
</dbReference>
<dbReference type="GO" id="GO:0008168">
    <property type="term" value="F:methyltransferase activity"/>
    <property type="evidence" value="ECO:0007669"/>
    <property type="project" value="UniProtKB-KW"/>
</dbReference>
<dbReference type="SUPFAM" id="SSF53335">
    <property type="entry name" value="S-adenosyl-L-methionine-dependent methyltransferases"/>
    <property type="match status" value="1"/>
</dbReference>
<comment type="similarity">
    <text evidence="1">Belongs to the CFA/CMAS family.</text>
</comment>
<evidence type="ECO:0000256" key="3">
    <source>
        <dbReference type="ARBA" id="ARBA00022679"/>
    </source>
</evidence>
<evidence type="ECO:0000256" key="2">
    <source>
        <dbReference type="ARBA" id="ARBA00022603"/>
    </source>
</evidence>
<dbReference type="InterPro" id="IPR003333">
    <property type="entry name" value="CMAS"/>
</dbReference>
<evidence type="ECO:0000313" key="7">
    <source>
        <dbReference type="Proteomes" id="UP000477722"/>
    </source>
</evidence>
<gene>
    <name evidence="6" type="ORF">G5C65_01020</name>
</gene>
<dbReference type="InterPro" id="IPR050723">
    <property type="entry name" value="CFA/CMAS"/>
</dbReference>
<dbReference type="InterPro" id="IPR029063">
    <property type="entry name" value="SAM-dependent_MTases_sf"/>
</dbReference>
<dbReference type="Pfam" id="PF02353">
    <property type="entry name" value="CMAS"/>
    <property type="match status" value="1"/>
</dbReference>